<dbReference type="SUPFAM" id="SSF46689">
    <property type="entry name" value="Homeodomain-like"/>
    <property type="match status" value="1"/>
</dbReference>
<reference evidence="8" key="3">
    <citation type="submission" date="2011-06" db="PDB data bank">
        <title>Crystal structure of RpiR transcription factor from Sphaerobacter thermophilus (sugar isomerase domain).</title>
        <authorList>
            <consortium name="Midwest Center for Structural Genomics (MCSG)"/>
            <person name="Michalska K."/>
            <person name="Tesar C."/>
            <person name="Clancy S."/>
            <person name="Joachimiak A."/>
        </authorList>
    </citation>
    <scope>X-RAY CRYSTALLOGRAPHY (1.80 ANGSTROMS) OF 96-282</scope>
</reference>
<dbReference type="InterPro" id="IPR001347">
    <property type="entry name" value="SIS_dom"/>
</dbReference>
<dbReference type="STRING" id="479434.Sthe_3042"/>
<dbReference type="PROSITE" id="PS51071">
    <property type="entry name" value="HTH_RPIR"/>
    <property type="match status" value="1"/>
</dbReference>
<evidence type="ECO:0000256" key="1">
    <source>
        <dbReference type="ARBA" id="ARBA00023015"/>
    </source>
</evidence>
<dbReference type="RefSeq" id="WP_012873479.1">
    <property type="nucleotide sequence ID" value="NC_013524.1"/>
</dbReference>
<evidence type="ECO:0000256" key="3">
    <source>
        <dbReference type="ARBA" id="ARBA00023163"/>
    </source>
</evidence>
<evidence type="ECO:0000256" key="2">
    <source>
        <dbReference type="ARBA" id="ARBA00023125"/>
    </source>
</evidence>
<dbReference type="OrthoDB" id="148317at2"/>
<evidence type="ECO:0000259" key="5">
    <source>
        <dbReference type="PROSITE" id="PS51464"/>
    </source>
</evidence>
<dbReference type="InterPro" id="IPR009057">
    <property type="entry name" value="Homeodomain-like_sf"/>
</dbReference>
<dbReference type="SUPFAM" id="SSF53697">
    <property type="entry name" value="SIS domain"/>
    <property type="match status" value="1"/>
</dbReference>
<keyword evidence="3" id="KW-0804">Transcription</keyword>
<dbReference type="AlphaFoldDB" id="D1C9F1"/>
<evidence type="ECO:0007829" key="8">
    <source>
        <dbReference type="PDB" id="3SHO"/>
    </source>
</evidence>
<dbReference type="InterPro" id="IPR046348">
    <property type="entry name" value="SIS_dom_sf"/>
</dbReference>
<dbReference type="GO" id="GO:1901135">
    <property type="term" value="P:carbohydrate derivative metabolic process"/>
    <property type="evidence" value="ECO:0007669"/>
    <property type="project" value="InterPro"/>
</dbReference>
<keyword evidence="2" id="KW-0238">DNA-binding</keyword>
<dbReference type="HOGENOM" id="CLU_055769_1_1_0"/>
<dbReference type="Pfam" id="PF01418">
    <property type="entry name" value="HTH_6"/>
    <property type="match status" value="1"/>
</dbReference>
<dbReference type="FunCoup" id="D1C9F1">
    <property type="interactions" value="31"/>
</dbReference>
<feature type="domain" description="SIS" evidence="5">
    <location>
        <begin position="127"/>
        <end position="264"/>
    </location>
</feature>
<evidence type="ECO:0000259" key="4">
    <source>
        <dbReference type="PROSITE" id="PS51071"/>
    </source>
</evidence>
<organism evidence="6 7">
    <name type="scientific">Sphaerobacter thermophilus (strain ATCC 49802 / DSM 20745 / KCCM 41009 / NCIMB 13125 / S 6022)</name>
    <dbReference type="NCBI Taxonomy" id="479434"/>
    <lineage>
        <taxon>Bacteria</taxon>
        <taxon>Pseudomonadati</taxon>
        <taxon>Thermomicrobiota</taxon>
        <taxon>Thermomicrobia</taxon>
        <taxon>Sphaerobacterales</taxon>
        <taxon>Sphaerobacterineae</taxon>
        <taxon>Sphaerobacteraceae</taxon>
        <taxon>Sphaerobacter</taxon>
    </lineage>
</organism>
<reference evidence="6 7" key="2">
    <citation type="journal article" date="2010" name="Stand. Genomic Sci.">
        <title>Complete genome sequence of Desulfohalobium retbaense type strain (HR(100)).</title>
        <authorList>
            <person name="Spring S."/>
            <person name="Nolan M."/>
            <person name="Lapidus A."/>
            <person name="Glavina Del Rio T."/>
            <person name="Copeland A."/>
            <person name="Tice H."/>
            <person name="Cheng J.F."/>
            <person name="Lucas S."/>
            <person name="Land M."/>
            <person name="Chen F."/>
            <person name="Bruce D."/>
            <person name="Goodwin L."/>
            <person name="Pitluck S."/>
            <person name="Ivanova N."/>
            <person name="Mavromatis K."/>
            <person name="Mikhailova N."/>
            <person name="Pati A."/>
            <person name="Chen A."/>
            <person name="Palaniappan K."/>
            <person name="Hauser L."/>
            <person name="Chang Y.J."/>
            <person name="Jeffries C.D."/>
            <person name="Munk C."/>
            <person name="Kiss H."/>
            <person name="Chain P."/>
            <person name="Han C."/>
            <person name="Brettin T."/>
            <person name="Detter J.C."/>
            <person name="Schuler E."/>
            <person name="Goker M."/>
            <person name="Rohde M."/>
            <person name="Bristow J."/>
            <person name="Eisen J.A."/>
            <person name="Markowitz V."/>
            <person name="Hugenholtz P."/>
            <person name="Kyrpides N.C."/>
            <person name="Klenk H.P."/>
        </authorList>
    </citation>
    <scope>NUCLEOTIDE SEQUENCE [LARGE SCALE GENOMIC DNA]</scope>
    <source>
        <strain evidence="7">ATCC 49802 / DSM 20745 / S 6022</strain>
    </source>
</reference>
<dbReference type="InParanoid" id="D1C9F1"/>
<proteinExistence type="evidence at protein level"/>
<feature type="domain" description="HTH rpiR-type" evidence="4">
    <location>
        <begin position="4"/>
        <end position="80"/>
    </location>
</feature>
<dbReference type="PROSITE" id="PS51464">
    <property type="entry name" value="SIS"/>
    <property type="match status" value="1"/>
</dbReference>
<dbReference type="PANTHER" id="PTHR30514">
    <property type="entry name" value="GLUCOKINASE"/>
    <property type="match status" value="1"/>
</dbReference>
<dbReference type="GO" id="GO:0097367">
    <property type="term" value="F:carbohydrate derivative binding"/>
    <property type="evidence" value="ECO:0007669"/>
    <property type="project" value="InterPro"/>
</dbReference>
<dbReference type="Proteomes" id="UP000002027">
    <property type="component" value="Chromosome 2"/>
</dbReference>
<dbReference type="Gene3D" id="1.10.10.10">
    <property type="entry name" value="Winged helix-like DNA-binding domain superfamily/Winged helix DNA-binding domain"/>
    <property type="match status" value="1"/>
</dbReference>
<dbReference type="InterPro" id="IPR036388">
    <property type="entry name" value="WH-like_DNA-bd_sf"/>
</dbReference>
<reference evidence="7" key="1">
    <citation type="submission" date="2009-11" db="EMBL/GenBank/DDBJ databases">
        <title>The complete chromosome 2 of Sphaerobacter thermophilus DSM 20745.</title>
        <authorList>
            <person name="Lucas S."/>
            <person name="Copeland A."/>
            <person name="Lapidus A."/>
            <person name="Glavina del Rio T."/>
            <person name="Dalin E."/>
            <person name="Tice H."/>
            <person name="Bruce D."/>
            <person name="Goodwin L."/>
            <person name="Pitluck S."/>
            <person name="Kyrpides N."/>
            <person name="Mavromatis K."/>
            <person name="Ivanova N."/>
            <person name="Mikhailova N."/>
            <person name="LaButti K.M."/>
            <person name="Clum A."/>
            <person name="Sun H.I."/>
            <person name="Brettin T."/>
            <person name="Detter J.C."/>
            <person name="Han C."/>
            <person name="Larimer F."/>
            <person name="Land M."/>
            <person name="Hauser L."/>
            <person name="Markowitz V."/>
            <person name="Cheng J.F."/>
            <person name="Hugenholtz P."/>
            <person name="Woyke T."/>
            <person name="Wu D."/>
            <person name="Steenblock K."/>
            <person name="Schneider S."/>
            <person name="Pukall R."/>
            <person name="Goeker M."/>
            <person name="Klenk H.P."/>
            <person name="Eisen J.A."/>
        </authorList>
    </citation>
    <scope>NUCLEOTIDE SEQUENCE [LARGE SCALE GENOMIC DNA]</scope>
    <source>
        <strain evidence="7">ATCC 49802 / DSM 20745 / S 6022</strain>
    </source>
</reference>
<dbReference type="eggNOG" id="COG1737">
    <property type="taxonomic scope" value="Bacteria"/>
</dbReference>
<dbReference type="Pfam" id="PF01380">
    <property type="entry name" value="SIS"/>
    <property type="match status" value="1"/>
</dbReference>
<dbReference type="GO" id="GO:0003677">
    <property type="term" value="F:DNA binding"/>
    <property type="evidence" value="ECO:0007669"/>
    <property type="project" value="UniProtKB-KW"/>
</dbReference>
<keyword evidence="8" id="KW-0002">3D-structure</keyword>
<dbReference type="EvolutionaryTrace" id="D1C9F1"/>
<evidence type="ECO:0000313" key="6">
    <source>
        <dbReference type="EMBL" id="ACZ40444.1"/>
    </source>
</evidence>
<dbReference type="CDD" id="cd05013">
    <property type="entry name" value="SIS_RpiR"/>
    <property type="match status" value="1"/>
</dbReference>
<dbReference type="KEGG" id="sti:Sthe_3042"/>
<dbReference type="PDBsum" id="3SHO"/>
<evidence type="ECO:0000313" key="7">
    <source>
        <dbReference type="Proteomes" id="UP000002027"/>
    </source>
</evidence>
<dbReference type="PANTHER" id="PTHR30514:SF18">
    <property type="entry name" value="RPIR-FAMILY TRANSCRIPTIONAL REGULATOR"/>
    <property type="match status" value="1"/>
</dbReference>
<sequence>MVPSELQRRIAERYDQLSPKQRQVARFIADNEAFTAFASAAELGKAVDVDAATVVRLAQSLGFSGYAELQGVIRGRIPERLTFVQRIEQQRQQPMDRQQLPVQVFTNDIENLNQTLNQTQPEAIEAAVEAICRADHVIVVGMGFSAAVAVFLGHGLNSLGIRTTVLTEGGSTLTITLANLRPTDLMIGVSVWRYLRDTVAALAGAAERGVPTMALTDSSVSPPARIADHVLVAATRGVGHSLSPVGLIAVVNLLLAEIAVREPERALAVLREVDRLYREQGMVDGAEQNG</sequence>
<dbReference type="EMBL" id="CP001824">
    <property type="protein sequence ID" value="ACZ40444.1"/>
    <property type="molecule type" value="Genomic_DNA"/>
</dbReference>
<dbReference type="Gene3D" id="3.40.50.10490">
    <property type="entry name" value="Glucose-6-phosphate isomerase like protein, domain 1"/>
    <property type="match status" value="1"/>
</dbReference>
<dbReference type="InterPro" id="IPR047640">
    <property type="entry name" value="RpiR-like"/>
</dbReference>
<dbReference type="InterPro" id="IPR035472">
    <property type="entry name" value="RpiR-like_SIS"/>
</dbReference>
<protein>
    <submittedName>
        <fullName evidence="6">Transcriptional regulator, RpiR family</fullName>
    </submittedName>
</protein>
<dbReference type="SMR" id="D1C9F1"/>
<accession>D1C9F1</accession>
<keyword evidence="1" id="KW-0805">Transcription regulation</keyword>
<dbReference type="InterPro" id="IPR000281">
    <property type="entry name" value="HTH_RpiR"/>
</dbReference>
<dbReference type="PDB" id="3SHO">
    <property type="method" value="X-ray"/>
    <property type="resolution" value="1.80 A"/>
    <property type="chains" value="A/B/C/D=96-282"/>
</dbReference>
<gene>
    <name evidence="6" type="ordered locus">Sthe_3042</name>
</gene>
<name>D1C9F1_SPHTD</name>
<dbReference type="GO" id="GO:0003700">
    <property type="term" value="F:DNA-binding transcription factor activity"/>
    <property type="evidence" value="ECO:0007669"/>
    <property type="project" value="InterPro"/>
</dbReference>
<keyword evidence="7" id="KW-1185">Reference proteome</keyword>